<evidence type="ECO:0000313" key="3">
    <source>
        <dbReference type="Proteomes" id="UP000644010"/>
    </source>
</evidence>
<name>A0ABR7E2P7_9BACT</name>
<comment type="caution">
    <text evidence="2">The sequence shown here is derived from an EMBL/GenBank/DDBJ whole genome shotgun (WGS) entry which is preliminary data.</text>
</comment>
<accession>A0ABR7E2P7</accession>
<proteinExistence type="predicted"/>
<dbReference type="Proteomes" id="UP000644010">
    <property type="component" value="Unassembled WGS sequence"/>
</dbReference>
<dbReference type="InterPro" id="IPR041657">
    <property type="entry name" value="HTH_17"/>
</dbReference>
<dbReference type="InterPro" id="IPR009061">
    <property type="entry name" value="DNA-bd_dom_put_sf"/>
</dbReference>
<dbReference type="Gene3D" id="1.10.1660.10">
    <property type="match status" value="1"/>
</dbReference>
<sequence>MNKMVMLAGIPEFEYWSKVKDILKEVVSEELSDVRRQFEDRLITLKEAAQKLGVTDRTMNNLEKRGELIPTRIGAKVMYKESDITQYLNRKSR</sequence>
<dbReference type="RefSeq" id="WP_186959978.1">
    <property type="nucleotide sequence ID" value="NZ_JACOOI010000015.1"/>
</dbReference>
<feature type="domain" description="Helix-turn-helix" evidence="1">
    <location>
        <begin position="43"/>
        <end position="91"/>
    </location>
</feature>
<gene>
    <name evidence="2" type="ORF">H8S77_14225</name>
</gene>
<dbReference type="Pfam" id="PF12728">
    <property type="entry name" value="HTH_17"/>
    <property type="match status" value="1"/>
</dbReference>
<dbReference type="SUPFAM" id="SSF46955">
    <property type="entry name" value="Putative DNA-binding domain"/>
    <property type="match status" value="1"/>
</dbReference>
<reference evidence="2 3" key="1">
    <citation type="submission" date="2020-08" db="EMBL/GenBank/DDBJ databases">
        <title>Genome public.</title>
        <authorList>
            <person name="Liu C."/>
            <person name="Sun Q."/>
        </authorList>
    </citation>
    <scope>NUCLEOTIDE SEQUENCE [LARGE SCALE GENOMIC DNA]</scope>
    <source>
        <strain evidence="2 3">BX2</strain>
    </source>
</reference>
<evidence type="ECO:0000313" key="2">
    <source>
        <dbReference type="EMBL" id="MBC5644037.1"/>
    </source>
</evidence>
<dbReference type="EMBL" id="JACOOI010000015">
    <property type="protein sequence ID" value="MBC5644037.1"/>
    <property type="molecule type" value="Genomic_DNA"/>
</dbReference>
<protein>
    <submittedName>
        <fullName evidence="2">Helix-turn-helix domain-containing protein</fullName>
    </submittedName>
</protein>
<evidence type="ECO:0000259" key="1">
    <source>
        <dbReference type="Pfam" id="PF12728"/>
    </source>
</evidence>
<keyword evidence="3" id="KW-1185">Reference proteome</keyword>
<organism evidence="2 3">
    <name type="scientific">Parabacteroides segnis</name>
    <dbReference type="NCBI Taxonomy" id="2763058"/>
    <lineage>
        <taxon>Bacteria</taxon>
        <taxon>Pseudomonadati</taxon>
        <taxon>Bacteroidota</taxon>
        <taxon>Bacteroidia</taxon>
        <taxon>Bacteroidales</taxon>
        <taxon>Tannerellaceae</taxon>
        <taxon>Parabacteroides</taxon>
    </lineage>
</organism>